<dbReference type="InterPro" id="IPR043502">
    <property type="entry name" value="DNA/RNA_pol_sf"/>
</dbReference>
<dbReference type="Gene3D" id="3.30.70.270">
    <property type="match status" value="1"/>
</dbReference>
<evidence type="ECO:0000313" key="2">
    <source>
        <dbReference type="EMBL" id="DAZ96915.1"/>
    </source>
</evidence>
<dbReference type="InterPro" id="IPR043128">
    <property type="entry name" value="Rev_trsase/Diguanyl_cyclase"/>
</dbReference>
<protein>
    <recommendedName>
        <fullName evidence="4">Integrase catalytic domain-containing protein</fullName>
    </recommendedName>
</protein>
<dbReference type="InterPro" id="IPR012337">
    <property type="entry name" value="RNaseH-like_sf"/>
</dbReference>
<organism evidence="2 3">
    <name type="scientific">Lagenidium giganteum</name>
    <dbReference type="NCBI Taxonomy" id="4803"/>
    <lineage>
        <taxon>Eukaryota</taxon>
        <taxon>Sar</taxon>
        <taxon>Stramenopiles</taxon>
        <taxon>Oomycota</taxon>
        <taxon>Peronosporomycetes</taxon>
        <taxon>Pythiales</taxon>
        <taxon>Pythiaceae</taxon>
    </lineage>
</organism>
<dbReference type="SUPFAM" id="SSF53098">
    <property type="entry name" value="Ribonuclease H-like"/>
    <property type="match status" value="1"/>
</dbReference>
<evidence type="ECO:0000256" key="1">
    <source>
        <dbReference type="SAM" id="MobiDB-lite"/>
    </source>
</evidence>
<sequence>MYVDNKATLYTASQKPPSCIASERPSANESVTAVSTTILEYAIMQQRFHEDKTPTKQKPSQGKLPKGDAQGRPAKPDGRGGGGRRNDDGGRGGSSGAPPKRRDNDPPPRDGCQAPQLLLGYRRAEKGCIVVRVPDVPCFVWGAIDEELLLGSDVMRSLGIDVHRMIDSPVLEEAADEFPVGDPQPRAAEPMHRDAGIVKCINDMVDRAADNGLPSSHLKELRTTVMETAKTLACQPGSKCGVIACENQGWCRPVSMKTAKIHSPAKCLPSVEIIRRNRHARLSRCGSLITVPLAGTMPNLAMVTSRVQGAFGFACFDLLKGFRRLPLHPELQEVMSFIVNVYTPVRVPQGATDSALHFQAQIQSVLSELLHKHAFVWIDSACHRGATFVQALRKFLELMQAANMKLNRRHALQVPLLWSEDKTAAFHAVIRSLTASAFTCPSIDDINNAQAKHPRARDRLNGAIADEATGLVRVDGKVAARRNEAVHWDCLWLGSSFGDSCYVLVLKDSLSHFCNLFATAAPTAAAAAECLVDDMATQPCSSLIRAHTSKTKSCALCERLKIEQRFVPAYMPWLNGSVERLNKDLLQVIRALLIESPRVALPPPGGASLPQPD</sequence>
<dbReference type="Gene3D" id="3.30.420.10">
    <property type="entry name" value="Ribonuclease H-like superfamily/Ribonuclease H"/>
    <property type="match status" value="1"/>
</dbReference>
<dbReference type="EMBL" id="DAKRPA010000152">
    <property type="protein sequence ID" value="DAZ96915.1"/>
    <property type="molecule type" value="Genomic_DNA"/>
</dbReference>
<proteinExistence type="predicted"/>
<feature type="compositionally biased region" description="Basic and acidic residues" evidence="1">
    <location>
        <begin position="74"/>
        <end position="90"/>
    </location>
</feature>
<accession>A0AAV2YS37</accession>
<dbReference type="Proteomes" id="UP001146120">
    <property type="component" value="Unassembled WGS sequence"/>
</dbReference>
<dbReference type="PANTHER" id="PTHR33064:SF37">
    <property type="entry name" value="RIBONUCLEASE H"/>
    <property type="match status" value="1"/>
</dbReference>
<evidence type="ECO:0008006" key="4">
    <source>
        <dbReference type="Google" id="ProtNLM"/>
    </source>
</evidence>
<dbReference type="AlphaFoldDB" id="A0AAV2YS37"/>
<dbReference type="Gene3D" id="3.10.10.10">
    <property type="entry name" value="HIV Type 1 Reverse Transcriptase, subunit A, domain 1"/>
    <property type="match status" value="1"/>
</dbReference>
<keyword evidence="3" id="KW-1185">Reference proteome</keyword>
<dbReference type="InterPro" id="IPR036397">
    <property type="entry name" value="RNaseH_sf"/>
</dbReference>
<dbReference type="GO" id="GO:0003676">
    <property type="term" value="F:nucleic acid binding"/>
    <property type="evidence" value="ECO:0007669"/>
    <property type="project" value="InterPro"/>
</dbReference>
<reference evidence="2" key="2">
    <citation type="journal article" date="2023" name="Microbiol Resour">
        <title>Decontamination and Annotation of the Draft Genome Sequence of the Oomycete Lagenidium giganteum ARSEF 373.</title>
        <authorList>
            <person name="Morgan W.R."/>
            <person name="Tartar A."/>
        </authorList>
    </citation>
    <scope>NUCLEOTIDE SEQUENCE</scope>
    <source>
        <strain evidence="2">ARSEF 373</strain>
    </source>
</reference>
<evidence type="ECO:0000313" key="3">
    <source>
        <dbReference type="Proteomes" id="UP001146120"/>
    </source>
</evidence>
<gene>
    <name evidence="2" type="ORF">N0F65_008926</name>
</gene>
<name>A0AAV2YS37_9STRA</name>
<feature type="region of interest" description="Disordered" evidence="1">
    <location>
        <begin position="49"/>
        <end position="114"/>
    </location>
</feature>
<reference evidence="2" key="1">
    <citation type="submission" date="2022-11" db="EMBL/GenBank/DDBJ databases">
        <authorList>
            <person name="Morgan W.R."/>
            <person name="Tartar A."/>
        </authorList>
    </citation>
    <scope>NUCLEOTIDE SEQUENCE</scope>
    <source>
        <strain evidence="2">ARSEF 373</strain>
    </source>
</reference>
<comment type="caution">
    <text evidence="2">The sequence shown here is derived from an EMBL/GenBank/DDBJ whole genome shotgun (WGS) entry which is preliminary data.</text>
</comment>
<dbReference type="InterPro" id="IPR051320">
    <property type="entry name" value="Viral_Replic_Matur_Polypro"/>
</dbReference>
<dbReference type="PANTHER" id="PTHR33064">
    <property type="entry name" value="POL PROTEIN"/>
    <property type="match status" value="1"/>
</dbReference>
<dbReference type="SUPFAM" id="SSF56672">
    <property type="entry name" value="DNA/RNA polymerases"/>
    <property type="match status" value="1"/>
</dbReference>